<evidence type="ECO:0000256" key="6">
    <source>
        <dbReference type="ARBA" id="ARBA00029833"/>
    </source>
</evidence>
<accession>A0A0P1AGB8</accession>
<dbReference type="GO" id="GO:0005829">
    <property type="term" value="C:cytosol"/>
    <property type="evidence" value="ECO:0007669"/>
    <property type="project" value="TreeGrafter"/>
</dbReference>
<dbReference type="PANTHER" id="PTHR14957:SF1">
    <property type="entry name" value="UBIQUITIN-LIKE-CONJUGATING ENZYME ATG10"/>
    <property type="match status" value="1"/>
</dbReference>
<dbReference type="InterPro" id="IPR007135">
    <property type="entry name" value="Atg3/Atg10"/>
</dbReference>
<dbReference type="EMBL" id="CCYD01000435">
    <property type="protein sequence ID" value="CEG39676.1"/>
    <property type="molecule type" value="Genomic_DNA"/>
</dbReference>
<evidence type="ECO:0000313" key="8">
    <source>
        <dbReference type="Proteomes" id="UP000054928"/>
    </source>
</evidence>
<dbReference type="GO" id="GO:0032446">
    <property type="term" value="P:protein modification by small protein conjugation"/>
    <property type="evidence" value="ECO:0007669"/>
    <property type="project" value="TreeGrafter"/>
</dbReference>
<sequence length="232" mass="26458">MRRGSLSYRRFCLEAELLRLRSHEVARMQTVGKDECVATWEWRHGRRQHLEGDSYLVSTGNVRQDYIAKSFDGMMDIDKLDSGDIDKLLQSEDVDDVQTTVVHCQGDKIPLFEFHILYHTIFQTPVLYFRAHSIDGTPLNLDAFTQSVHLPGFIDLSRLVAMEGHPILGEPFTFLHPCETAAVMQLLQAQPKFKFGCIGKDSLVQNVPHYLASWLSLVQPLTGISPMDYYSI</sequence>
<dbReference type="RefSeq" id="XP_024576045.1">
    <property type="nucleotide sequence ID" value="XM_024725250.1"/>
</dbReference>
<dbReference type="PANTHER" id="PTHR14957">
    <property type="entry name" value="UBIQUITIN-LIKE-CONJUGATING ENZYME ATG10"/>
    <property type="match status" value="1"/>
</dbReference>
<protein>
    <recommendedName>
        <fullName evidence="2">Ubiquitin-like-conjugating enzyme ATG10</fullName>
    </recommendedName>
    <alternativeName>
        <fullName evidence="6">Autophagy-related protein 10</fullName>
    </alternativeName>
</protein>
<dbReference type="Proteomes" id="UP000054928">
    <property type="component" value="Unassembled WGS sequence"/>
</dbReference>
<keyword evidence="8" id="KW-1185">Reference proteome</keyword>
<keyword evidence="5" id="KW-0072">Autophagy</keyword>
<dbReference type="AlphaFoldDB" id="A0A0P1AGB8"/>
<dbReference type="GeneID" id="36404968"/>
<dbReference type="GO" id="GO:0000045">
    <property type="term" value="P:autophagosome assembly"/>
    <property type="evidence" value="ECO:0007669"/>
    <property type="project" value="TreeGrafter"/>
</dbReference>
<name>A0A0P1AGB8_PLAHL</name>
<evidence type="ECO:0000256" key="1">
    <source>
        <dbReference type="ARBA" id="ARBA00005696"/>
    </source>
</evidence>
<dbReference type="Gene3D" id="3.30.1460.50">
    <property type="match status" value="1"/>
</dbReference>
<keyword evidence="4" id="KW-0833">Ubl conjugation pathway</keyword>
<organism evidence="7 8">
    <name type="scientific">Plasmopara halstedii</name>
    <name type="common">Downy mildew of sunflower</name>
    <dbReference type="NCBI Taxonomy" id="4781"/>
    <lineage>
        <taxon>Eukaryota</taxon>
        <taxon>Sar</taxon>
        <taxon>Stramenopiles</taxon>
        <taxon>Oomycota</taxon>
        <taxon>Peronosporomycetes</taxon>
        <taxon>Peronosporales</taxon>
        <taxon>Peronosporaceae</taxon>
        <taxon>Plasmopara</taxon>
    </lineage>
</organism>
<evidence type="ECO:0000313" key="7">
    <source>
        <dbReference type="EMBL" id="CEG39676.1"/>
    </source>
</evidence>
<dbReference type="STRING" id="4781.A0A0P1AGB8"/>
<proteinExistence type="inferred from homology"/>
<evidence type="ECO:0000256" key="3">
    <source>
        <dbReference type="ARBA" id="ARBA00022679"/>
    </source>
</evidence>
<dbReference type="OrthoDB" id="4089664at2759"/>
<keyword evidence="3" id="KW-0808">Transferase</keyword>
<evidence type="ECO:0000256" key="4">
    <source>
        <dbReference type="ARBA" id="ARBA00022786"/>
    </source>
</evidence>
<evidence type="ECO:0000256" key="2">
    <source>
        <dbReference type="ARBA" id="ARBA00021099"/>
    </source>
</evidence>
<dbReference type="Pfam" id="PF03987">
    <property type="entry name" value="Autophagy_act_C"/>
    <property type="match status" value="1"/>
</dbReference>
<comment type="similarity">
    <text evidence="1">Belongs to the ATG10 family.</text>
</comment>
<evidence type="ECO:0000256" key="5">
    <source>
        <dbReference type="ARBA" id="ARBA00023006"/>
    </source>
</evidence>
<dbReference type="GO" id="GO:0000422">
    <property type="term" value="P:autophagy of mitochondrion"/>
    <property type="evidence" value="ECO:0007669"/>
    <property type="project" value="TreeGrafter"/>
</dbReference>
<dbReference type="GO" id="GO:0061651">
    <property type="term" value="F:Atg12 conjugating enzyme activity"/>
    <property type="evidence" value="ECO:0007669"/>
    <property type="project" value="TreeGrafter"/>
</dbReference>
<dbReference type="OMA" id="HIVFHTI"/>
<reference evidence="8" key="1">
    <citation type="submission" date="2014-09" db="EMBL/GenBank/DDBJ databases">
        <authorList>
            <person name="Sharma Rahul"/>
            <person name="Thines Marco"/>
        </authorList>
    </citation>
    <scope>NUCLEOTIDE SEQUENCE [LARGE SCALE GENOMIC DNA]</scope>
</reference>